<accession>A0A8W8KFR7</accession>
<evidence type="ECO:0000256" key="1">
    <source>
        <dbReference type="SAM" id="MobiDB-lite"/>
    </source>
</evidence>
<feature type="region of interest" description="Disordered" evidence="1">
    <location>
        <begin position="29"/>
        <end position="54"/>
    </location>
</feature>
<name>A0A8W8KFR7_MAGGI</name>
<organism evidence="2 3">
    <name type="scientific">Magallana gigas</name>
    <name type="common">Pacific oyster</name>
    <name type="synonym">Crassostrea gigas</name>
    <dbReference type="NCBI Taxonomy" id="29159"/>
    <lineage>
        <taxon>Eukaryota</taxon>
        <taxon>Metazoa</taxon>
        <taxon>Spiralia</taxon>
        <taxon>Lophotrochozoa</taxon>
        <taxon>Mollusca</taxon>
        <taxon>Bivalvia</taxon>
        <taxon>Autobranchia</taxon>
        <taxon>Pteriomorphia</taxon>
        <taxon>Ostreida</taxon>
        <taxon>Ostreoidea</taxon>
        <taxon>Ostreidae</taxon>
        <taxon>Magallana</taxon>
    </lineage>
</organism>
<protein>
    <submittedName>
        <fullName evidence="2">Uncharacterized protein</fullName>
    </submittedName>
</protein>
<sequence>MQHIEPTFKFIWERFAELCEELKLLKGEKEKKEEEEKEEKKEEKEKRKGEEKKECLKEPDITDIFSWENESGLTPLRLSAKFGVSELFKYLINIEGQNIEMMKKKTKKDRCASILKWSWMTCEKIEMARKRRKRN</sequence>
<proteinExistence type="predicted"/>
<keyword evidence="3" id="KW-1185">Reference proteome</keyword>
<evidence type="ECO:0000313" key="2">
    <source>
        <dbReference type="EnsemblMetazoa" id="G22976.1:cds"/>
    </source>
</evidence>
<evidence type="ECO:0000313" key="3">
    <source>
        <dbReference type="Proteomes" id="UP000005408"/>
    </source>
</evidence>
<dbReference type="EnsemblMetazoa" id="G22976.1">
    <property type="protein sequence ID" value="G22976.1:cds"/>
    <property type="gene ID" value="G22976"/>
</dbReference>
<dbReference type="AlphaFoldDB" id="A0A8W8KFR7"/>
<dbReference type="Proteomes" id="UP000005408">
    <property type="component" value="Unassembled WGS sequence"/>
</dbReference>
<reference evidence="2" key="1">
    <citation type="submission" date="2022-08" db="UniProtKB">
        <authorList>
            <consortium name="EnsemblMetazoa"/>
        </authorList>
    </citation>
    <scope>IDENTIFICATION</scope>
    <source>
        <strain evidence="2">05x7-T-G4-1.051#20</strain>
    </source>
</reference>